<evidence type="ECO:0000313" key="1">
    <source>
        <dbReference type="EMBL" id="PLC56091.1"/>
    </source>
</evidence>
<proteinExistence type="predicted"/>
<protein>
    <submittedName>
        <fullName evidence="1">Uncharacterized protein</fullName>
    </submittedName>
</protein>
<comment type="caution">
    <text evidence="1">The sequence shown here is derived from an EMBL/GenBank/DDBJ whole genome shotgun (WGS) entry which is preliminary data.</text>
</comment>
<dbReference type="AlphaFoldDB" id="A0A2N4UM24"/>
<accession>A0A2N4UM24</accession>
<gene>
    <name evidence="1" type="ORF">CIK00_20335</name>
</gene>
<dbReference type="EMBL" id="NPIB01000041">
    <property type="protein sequence ID" value="PLC56091.1"/>
    <property type="molecule type" value="Genomic_DNA"/>
</dbReference>
<keyword evidence="2" id="KW-1185">Reference proteome</keyword>
<dbReference type="Proteomes" id="UP000234420">
    <property type="component" value="Unassembled WGS sequence"/>
</dbReference>
<name>A0A2N4UM24_9GAMM</name>
<organism evidence="1 2">
    <name type="scientific">Photobacterium carnosum</name>
    <dbReference type="NCBI Taxonomy" id="2023717"/>
    <lineage>
        <taxon>Bacteria</taxon>
        <taxon>Pseudomonadati</taxon>
        <taxon>Pseudomonadota</taxon>
        <taxon>Gammaproteobacteria</taxon>
        <taxon>Vibrionales</taxon>
        <taxon>Vibrionaceae</taxon>
        <taxon>Photobacterium</taxon>
    </lineage>
</organism>
<dbReference type="RefSeq" id="WP_065208689.1">
    <property type="nucleotide sequence ID" value="NZ_JABJXE010000011.1"/>
</dbReference>
<evidence type="ECO:0000313" key="2">
    <source>
        <dbReference type="Proteomes" id="UP000234420"/>
    </source>
</evidence>
<sequence length="247" mass="27426">MHPNLQLISKIASLNYSPTVDVSDTLNIIQLTTNIDNQPFLIKHISNLLTYTKSLDSPLKLNGYLEKLEAINEEYPHAVVIIDNSLPFSRICALTANSFIAKLAIDRIKECQKEKSVSLVDIDKIRQSVSTNCDCDLSKQMYSKAVITGIHKAETLIKASSSNVVFAQSFEPCHVLDALRNRDCDTSIEQQAIKKAMTGSKSLKVLLLSAFDLNPVFSLLLCSSEVAERVINRCIETKVALHQELSC</sequence>
<reference evidence="1 2" key="1">
    <citation type="journal article" date="2018" name="Syst. Appl. Microbiol.">
        <title>Photobacterium carnosum sp. nov., isolated from spoiled modified atmosphere packaged poultry meat.</title>
        <authorList>
            <person name="Hilgarth M."/>
            <person name="Fuertes S."/>
            <person name="Ehrmann M."/>
            <person name="Vogel R.F."/>
        </authorList>
    </citation>
    <scope>NUCLEOTIDE SEQUENCE [LARGE SCALE GENOMIC DNA]</scope>
    <source>
        <strain evidence="1 2">TMW 2.2021</strain>
    </source>
</reference>